<protein>
    <recommendedName>
        <fullName evidence="2">Ribosomal protein bL31m N-terminal domain-containing protein</fullName>
    </recommendedName>
</protein>
<reference evidence="3 4" key="1">
    <citation type="journal article" date="2018" name="IMA Fungus">
        <title>IMA Genome-F 9: Draft genome sequence of Annulohypoxylon stygium, Aspergillus mulundensis, Berkeleyomyces basicola (syn. Thielaviopsis basicola), Ceratocystis smalleyi, two Cercospora beticola strains, Coleophoma cylindrospora, Fusarium fracticaudum, Phialophora cf. hyalina, and Morchella septimelata.</title>
        <authorList>
            <person name="Wingfield B.D."/>
            <person name="Bills G.F."/>
            <person name="Dong Y."/>
            <person name="Huang W."/>
            <person name="Nel W.J."/>
            <person name="Swalarsk-Parry B.S."/>
            <person name="Vaghefi N."/>
            <person name="Wilken P.M."/>
            <person name="An Z."/>
            <person name="de Beer Z.W."/>
            <person name="De Vos L."/>
            <person name="Chen L."/>
            <person name="Duong T.A."/>
            <person name="Gao Y."/>
            <person name="Hammerbacher A."/>
            <person name="Kikkert J.R."/>
            <person name="Li Y."/>
            <person name="Li H."/>
            <person name="Li K."/>
            <person name="Li Q."/>
            <person name="Liu X."/>
            <person name="Ma X."/>
            <person name="Naidoo K."/>
            <person name="Pethybridge S.J."/>
            <person name="Sun J."/>
            <person name="Steenkamp E.T."/>
            <person name="van der Nest M.A."/>
            <person name="van Wyk S."/>
            <person name="Wingfield M.J."/>
            <person name="Xiong C."/>
            <person name="Yue Q."/>
            <person name="Zhang X."/>
        </authorList>
    </citation>
    <scope>NUCLEOTIDE SEQUENCE [LARGE SCALE GENOMIC DNA]</scope>
    <source>
        <strain evidence="3 4">BP5796</strain>
    </source>
</reference>
<comment type="caution">
    <text evidence="3">The sequence shown here is derived from an EMBL/GenBank/DDBJ whole genome shotgun (WGS) entry which is preliminary data.</text>
</comment>
<evidence type="ECO:0000259" key="2">
    <source>
        <dbReference type="Pfam" id="PF21492"/>
    </source>
</evidence>
<evidence type="ECO:0000256" key="1">
    <source>
        <dbReference type="SAM" id="MobiDB-lite"/>
    </source>
</evidence>
<dbReference type="PANTHER" id="PTHR28174">
    <property type="entry name" value="54S RIBOSOMAL PROTEIN L36, MITOCHONDRIAL"/>
    <property type="match status" value="1"/>
</dbReference>
<dbReference type="GO" id="GO:0032543">
    <property type="term" value="P:mitochondrial translation"/>
    <property type="evidence" value="ECO:0007669"/>
    <property type="project" value="InterPro"/>
</dbReference>
<dbReference type="GO" id="GO:0005762">
    <property type="term" value="C:mitochondrial large ribosomal subunit"/>
    <property type="evidence" value="ECO:0007669"/>
    <property type="project" value="InterPro"/>
</dbReference>
<accession>A0A3D8SAB1</accession>
<dbReference type="GO" id="GO:0003735">
    <property type="term" value="F:structural constituent of ribosome"/>
    <property type="evidence" value="ECO:0007669"/>
    <property type="project" value="InterPro"/>
</dbReference>
<gene>
    <name evidence="3" type="ORF">BP5796_04803</name>
</gene>
<dbReference type="OrthoDB" id="5587740at2759"/>
<evidence type="ECO:0000313" key="3">
    <source>
        <dbReference type="EMBL" id="RDW83312.1"/>
    </source>
</evidence>
<dbReference type="Proteomes" id="UP000256328">
    <property type="component" value="Unassembled WGS sequence"/>
</dbReference>
<keyword evidence="4" id="KW-1185">Reference proteome</keyword>
<feature type="region of interest" description="Disordered" evidence="1">
    <location>
        <begin position="51"/>
        <end position="77"/>
    </location>
</feature>
<dbReference type="EMBL" id="PDLN01000006">
    <property type="protein sequence ID" value="RDW83312.1"/>
    <property type="molecule type" value="Genomic_DNA"/>
</dbReference>
<organism evidence="3 4">
    <name type="scientific">Coleophoma crateriformis</name>
    <dbReference type="NCBI Taxonomy" id="565419"/>
    <lineage>
        <taxon>Eukaryota</taxon>
        <taxon>Fungi</taxon>
        <taxon>Dikarya</taxon>
        <taxon>Ascomycota</taxon>
        <taxon>Pezizomycotina</taxon>
        <taxon>Leotiomycetes</taxon>
        <taxon>Helotiales</taxon>
        <taxon>Dermateaceae</taxon>
        <taxon>Coleophoma</taxon>
    </lineage>
</organism>
<sequence length="145" mass="16321">MSQLPSLTLRRAHIPQISRCTQQQTRHASLLRRPLRPYTFTQLITLSDGSTYTQRTTSPAPVFRSTKDTRNHPMWQPSLDSLRNVEQDEAGRLRAFRERFGRGWDAEEPVEEGAEAPEEESLMDLISGGNWDGGAAAAKEGKGKK</sequence>
<dbReference type="InterPro" id="IPR048874">
    <property type="entry name" value="Ribosomal_bL31m_N"/>
</dbReference>
<dbReference type="InterPro" id="IPR034600">
    <property type="entry name" value="Ribosomal_bL31m"/>
</dbReference>
<dbReference type="PANTHER" id="PTHR28174:SF1">
    <property type="entry name" value="LARGE RIBOSOMAL SUBUNIT PROTEIN BL31M"/>
    <property type="match status" value="1"/>
</dbReference>
<evidence type="ECO:0000313" key="4">
    <source>
        <dbReference type="Proteomes" id="UP000256328"/>
    </source>
</evidence>
<proteinExistence type="predicted"/>
<feature type="region of interest" description="Disordered" evidence="1">
    <location>
        <begin position="125"/>
        <end position="145"/>
    </location>
</feature>
<dbReference type="Pfam" id="PF21492">
    <property type="entry name" value="bL31_N"/>
    <property type="match status" value="1"/>
</dbReference>
<dbReference type="AlphaFoldDB" id="A0A3D8SAB1"/>
<dbReference type="Gene3D" id="6.20.130.10">
    <property type="match status" value="1"/>
</dbReference>
<name>A0A3D8SAB1_9HELO</name>
<feature type="domain" description="Ribosomal protein bL31m N-terminal" evidence="2">
    <location>
        <begin position="33"/>
        <end position="78"/>
    </location>
</feature>